<dbReference type="Pfam" id="PF10141">
    <property type="entry name" value="ssDNA-exonuc_C"/>
    <property type="match status" value="1"/>
</dbReference>
<organism evidence="10 11">
    <name type="scientific">Oenococcus sicerae</name>
    <dbReference type="NCBI Taxonomy" id="2203724"/>
    <lineage>
        <taxon>Bacteria</taxon>
        <taxon>Bacillati</taxon>
        <taxon>Bacillota</taxon>
        <taxon>Bacilli</taxon>
        <taxon>Lactobacillales</taxon>
        <taxon>Lactobacillaceae</taxon>
        <taxon>Oenococcus</taxon>
    </lineage>
</organism>
<dbReference type="RefSeq" id="WP_301710978.1">
    <property type="nucleotide sequence ID" value="NZ_SDWY01000001.1"/>
</dbReference>
<comment type="caution">
    <text evidence="10">The sequence shown here is derived from an EMBL/GenBank/DDBJ whole genome shotgun (WGS) entry which is preliminary data.</text>
</comment>
<feature type="domain" description="DHHA1" evidence="7">
    <location>
        <begin position="340"/>
        <end position="430"/>
    </location>
</feature>
<dbReference type="InterPro" id="IPR018779">
    <property type="entry name" value="RecJ_C"/>
</dbReference>
<dbReference type="InterPro" id="IPR038763">
    <property type="entry name" value="DHH_sf"/>
</dbReference>
<dbReference type="GO" id="GO:0006310">
    <property type="term" value="P:DNA recombination"/>
    <property type="evidence" value="ECO:0007669"/>
    <property type="project" value="InterPro"/>
</dbReference>
<evidence type="ECO:0000256" key="2">
    <source>
        <dbReference type="ARBA" id="ARBA00019841"/>
    </source>
</evidence>
<dbReference type="Pfam" id="PF17768">
    <property type="entry name" value="RecJ_OB"/>
    <property type="match status" value="1"/>
</dbReference>
<dbReference type="EMBL" id="SDWY01000001">
    <property type="protein sequence ID" value="MDN6899799.1"/>
    <property type="molecule type" value="Genomic_DNA"/>
</dbReference>
<accession>A0AAJ1VNF0</accession>
<evidence type="ECO:0000256" key="1">
    <source>
        <dbReference type="ARBA" id="ARBA00005915"/>
    </source>
</evidence>
<dbReference type="InterPro" id="IPR051673">
    <property type="entry name" value="SSDNA_exonuclease_RecJ"/>
</dbReference>
<dbReference type="InterPro" id="IPR004610">
    <property type="entry name" value="RecJ"/>
</dbReference>
<proteinExistence type="inferred from homology"/>
<feature type="domain" description="Single-stranded-DNA-specific exonuclease RecJ C-terminal" evidence="8">
    <location>
        <begin position="578"/>
        <end position="619"/>
    </location>
</feature>
<keyword evidence="5 10" id="KW-0269">Exonuclease</keyword>
<protein>
    <recommendedName>
        <fullName evidence="2">Single-stranded-DNA-specific exonuclease RecJ</fullName>
    </recommendedName>
</protein>
<dbReference type="PANTHER" id="PTHR30255:SF2">
    <property type="entry name" value="SINGLE-STRANDED-DNA-SPECIFIC EXONUCLEASE RECJ"/>
    <property type="match status" value="1"/>
</dbReference>
<dbReference type="Gene3D" id="3.90.1640.30">
    <property type="match status" value="1"/>
</dbReference>
<dbReference type="GO" id="GO:0003676">
    <property type="term" value="F:nucleic acid binding"/>
    <property type="evidence" value="ECO:0007669"/>
    <property type="project" value="InterPro"/>
</dbReference>
<dbReference type="SUPFAM" id="SSF64182">
    <property type="entry name" value="DHH phosphoesterases"/>
    <property type="match status" value="1"/>
</dbReference>
<name>A0AAJ1VNF0_9LACO</name>
<evidence type="ECO:0000259" key="7">
    <source>
        <dbReference type="Pfam" id="PF02272"/>
    </source>
</evidence>
<feature type="domain" description="RecJ OB" evidence="9">
    <location>
        <begin position="443"/>
        <end position="545"/>
    </location>
</feature>
<evidence type="ECO:0000259" key="6">
    <source>
        <dbReference type="Pfam" id="PF01368"/>
    </source>
</evidence>
<dbReference type="Gene3D" id="3.10.310.30">
    <property type="match status" value="1"/>
</dbReference>
<dbReference type="GO" id="GO:0006281">
    <property type="term" value="P:DNA repair"/>
    <property type="evidence" value="ECO:0007669"/>
    <property type="project" value="InterPro"/>
</dbReference>
<evidence type="ECO:0000256" key="5">
    <source>
        <dbReference type="ARBA" id="ARBA00022839"/>
    </source>
</evidence>
<dbReference type="InterPro" id="IPR003156">
    <property type="entry name" value="DHHA1_dom"/>
</dbReference>
<keyword evidence="4" id="KW-0378">Hydrolase</keyword>
<reference evidence="10" key="1">
    <citation type="submission" date="2019-01" db="EMBL/GenBank/DDBJ databases">
        <title>Oenococcus sicerae UCMA17102.</title>
        <authorList>
            <person name="Cousin F.J."/>
            <person name="Le Guellec R."/>
            <person name="Cretenet M."/>
        </authorList>
    </citation>
    <scope>NUCLEOTIDE SEQUENCE</scope>
    <source>
        <strain evidence="10">UCMA17102</strain>
    </source>
</reference>
<feature type="domain" description="DDH" evidence="6">
    <location>
        <begin position="81"/>
        <end position="217"/>
    </location>
</feature>
<dbReference type="Pfam" id="PF02272">
    <property type="entry name" value="DHHA1"/>
    <property type="match status" value="1"/>
</dbReference>
<evidence type="ECO:0000256" key="4">
    <source>
        <dbReference type="ARBA" id="ARBA00022801"/>
    </source>
</evidence>
<dbReference type="AlphaFoldDB" id="A0AAJ1VNF0"/>
<comment type="similarity">
    <text evidence="1">Belongs to the RecJ family.</text>
</comment>
<dbReference type="GO" id="GO:0008409">
    <property type="term" value="F:5'-3' exonuclease activity"/>
    <property type="evidence" value="ECO:0007669"/>
    <property type="project" value="InterPro"/>
</dbReference>
<sequence length="622" mass="69214">MLDNQYPWIEKNPDGRLIQAIVHHFAFDQLTSRVLANRFSSLPAIQRFFDLDSKILIDPSHLSQIDLLKRRLETAVAEQEKIVIYGDYDADGITSSAILMKTLRLIGAKVDYYIPNRFKDGYGPNLVVYQHLIDTGAAIIFAIDNGISGYDAVELANQNGVDVLIADHHELPEKLPRAKVIIHPELSPDYSFKDLSAAGIAYKIAEYLLGDKQAEQFLPLTAVGEIADVMPLIGENRILIKKGLQLLKDGRNLGLLKLAEKADLKLNNLSAVDVAFKIAPRLNSLGRMADAAAGVELLVSDNEKKIVKIVDQVEHLNKQRQKEVEKIYDVAKKQVSLQGKDVIIAAGDNWHEGVIGIVAGRLSSAFGRPAVVFSIHDGIAKGSARSVSDFDIFAALKKADTLFISFGGHKQAAGLSLKAVDLDKFAAKINAHDYRFQSEKMQVDAQVQAQDLSIQTFQQLRKLAPFGEANPQPILELKHVRLANSQILGSAGKHFKLKVIGFNGDILFFNRPDLIGKIQIGETLSIVGTLSLNEWQQRQSLQLIALDIKSEENLPDRLTFTRMYKHYYAQDVLYSPNDFYQKVFLELGFVKIVNGVVFVLPEPKHAELSESDTYRKRAENGN</sequence>
<evidence type="ECO:0000313" key="11">
    <source>
        <dbReference type="Proteomes" id="UP001167919"/>
    </source>
</evidence>
<dbReference type="Proteomes" id="UP001167919">
    <property type="component" value="Unassembled WGS sequence"/>
</dbReference>
<evidence type="ECO:0000313" key="10">
    <source>
        <dbReference type="EMBL" id="MDN6899799.1"/>
    </source>
</evidence>
<dbReference type="PANTHER" id="PTHR30255">
    <property type="entry name" value="SINGLE-STRANDED-DNA-SPECIFIC EXONUCLEASE RECJ"/>
    <property type="match status" value="1"/>
</dbReference>
<gene>
    <name evidence="10" type="primary">recJ</name>
    <name evidence="10" type="ORF">EVC35_02110</name>
</gene>
<dbReference type="InterPro" id="IPR041122">
    <property type="entry name" value="RecJ_OB"/>
</dbReference>
<dbReference type="InterPro" id="IPR001667">
    <property type="entry name" value="DDH_dom"/>
</dbReference>
<dbReference type="Pfam" id="PF01368">
    <property type="entry name" value="DHH"/>
    <property type="match status" value="1"/>
</dbReference>
<keyword evidence="3" id="KW-0540">Nuclease</keyword>
<evidence type="ECO:0000259" key="8">
    <source>
        <dbReference type="Pfam" id="PF10141"/>
    </source>
</evidence>
<evidence type="ECO:0000259" key="9">
    <source>
        <dbReference type="Pfam" id="PF17768"/>
    </source>
</evidence>
<evidence type="ECO:0000256" key="3">
    <source>
        <dbReference type="ARBA" id="ARBA00022722"/>
    </source>
</evidence>
<dbReference type="NCBIfam" id="TIGR00644">
    <property type="entry name" value="recJ"/>
    <property type="match status" value="1"/>
</dbReference>